<dbReference type="Pfam" id="PF19305">
    <property type="entry name" value="MmgE_PrpD_C"/>
    <property type="match status" value="1"/>
</dbReference>
<dbReference type="PANTHER" id="PTHR16943:SF8">
    <property type="entry name" value="2-METHYLCITRATE DEHYDRATASE"/>
    <property type="match status" value="1"/>
</dbReference>
<keyword evidence="5" id="KW-1185">Reference proteome</keyword>
<dbReference type="Pfam" id="PF03972">
    <property type="entry name" value="MmgE_PrpD_N"/>
    <property type="match status" value="1"/>
</dbReference>
<reference evidence="4 5" key="1">
    <citation type="submission" date="2019-12" db="EMBL/GenBank/DDBJ databases">
        <title>Complete Genome Sequence of a Quorum-Sensing Bacterium,Rhodobacteraceae bacterium C31, Isolated from a marine microalgae symbiotic bacteria.</title>
        <authorList>
            <person name="Zhang Y."/>
        </authorList>
    </citation>
    <scope>NUCLEOTIDE SEQUENCE [LARGE SCALE GENOMIC DNA]</scope>
    <source>
        <strain evidence="4 5">C31</strain>
        <plasmid evidence="4 5">p-SCP1</plasmid>
    </source>
</reference>
<evidence type="ECO:0000313" key="4">
    <source>
        <dbReference type="EMBL" id="QRF68671.1"/>
    </source>
</evidence>
<feature type="domain" description="MmgE/PrpD N-terminal" evidence="2">
    <location>
        <begin position="6"/>
        <end position="242"/>
    </location>
</feature>
<dbReference type="RefSeq" id="WP_023851612.1">
    <property type="nucleotide sequence ID" value="NZ_CP047167.1"/>
</dbReference>
<evidence type="ECO:0000259" key="3">
    <source>
        <dbReference type="Pfam" id="PF19305"/>
    </source>
</evidence>
<comment type="similarity">
    <text evidence="1">Belongs to the PrpD family.</text>
</comment>
<dbReference type="Gene3D" id="3.30.1330.120">
    <property type="entry name" value="2-methylcitrate dehydratase PrpD"/>
    <property type="match status" value="1"/>
</dbReference>
<proteinExistence type="inferred from homology"/>
<dbReference type="InterPro" id="IPR045337">
    <property type="entry name" value="MmgE_PrpD_C"/>
</dbReference>
<dbReference type="EMBL" id="CP047167">
    <property type="protein sequence ID" value="QRF68671.1"/>
    <property type="molecule type" value="Genomic_DNA"/>
</dbReference>
<keyword evidence="4" id="KW-0614">Plasmid</keyword>
<sequence length="458" mass="48095">MSFAKTLSEKALGLSIDTLPSEAVHISLRAVADTIGVALAGCSTPYLRSLETVLEIDTAPGAATLWGAGGRKASVLHAAMINGVAAHALDFDDCSTTMGGHPSAPVVPAVLALAETEGATAAEMIEAYITGVEVETRLARGLLPHHYEKGWHPTATLGVFGAAAASARLLKFDADGMANTLAMAVSMASGLKSNFGTPVKPMHVGQAAHNGLLAALLTRKGMTANPEAFEHNYGFFNLFNGAGTYDADAILDGWDGPLELLDPGIAIKQHPCCGSAHSAIDAALALVDEHGLFAPEEIRSVETRTHERRLAHTNRPEPKSGLDAKFSVQFLTAKALTSGRIRLGDFADDAFLTPDVAKILPHVRSDAHREDDAYRGEVSVTMKNGSVRSAAASTKFGRGPTNPMSDETLREKFVDCASDVLGRSGADAAFTACLGLKPRDRLTDLMHRVAGPDAVKGQ</sequence>
<dbReference type="PANTHER" id="PTHR16943">
    <property type="entry name" value="2-METHYLCITRATE DEHYDRATASE-RELATED"/>
    <property type="match status" value="1"/>
</dbReference>
<dbReference type="InterPro" id="IPR042183">
    <property type="entry name" value="MmgE/PrpD_sf_1"/>
</dbReference>
<dbReference type="InterPro" id="IPR045336">
    <property type="entry name" value="MmgE_PrpD_N"/>
</dbReference>
<geneLocation type="plasmid" evidence="4 5">
    <name>p-SCP1</name>
</geneLocation>
<dbReference type="InterPro" id="IPR042188">
    <property type="entry name" value="MmgE/PrpD_sf_2"/>
</dbReference>
<evidence type="ECO:0000313" key="5">
    <source>
        <dbReference type="Proteomes" id="UP000596387"/>
    </source>
</evidence>
<evidence type="ECO:0000259" key="2">
    <source>
        <dbReference type="Pfam" id="PF03972"/>
    </source>
</evidence>
<dbReference type="Proteomes" id="UP000596387">
    <property type="component" value="Plasmid p-SCP1"/>
</dbReference>
<dbReference type="InterPro" id="IPR036148">
    <property type="entry name" value="MmgE/PrpD_sf"/>
</dbReference>
<dbReference type="Gene3D" id="1.10.4100.10">
    <property type="entry name" value="2-methylcitrate dehydratase PrpD"/>
    <property type="match status" value="1"/>
</dbReference>
<name>A0ABX7FFG7_9RHOB</name>
<organism evidence="4 5">
    <name type="scientific">Ponticoccus alexandrii</name>
    <dbReference type="NCBI Taxonomy" id="1943633"/>
    <lineage>
        <taxon>Bacteria</taxon>
        <taxon>Pseudomonadati</taxon>
        <taxon>Pseudomonadota</taxon>
        <taxon>Alphaproteobacteria</taxon>
        <taxon>Rhodobacterales</taxon>
        <taxon>Roseobacteraceae</taxon>
        <taxon>Ponticoccus</taxon>
    </lineage>
</organism>
<evidence type="ECO:0000256" key="1">
    <source>
        <dbReference type="ARBA" id="ARBA00006174"/>
    </source>
</evidence>
<feature type="domain" description="MmgE/PrpD C-terminal" evidence="3">
    <location>
        <begin position="270"/>
        <end position="430"/>
    </location>
</feature>
<dbReference type="SUPFAM" id="SSF103378">
    <property type="entry name" value="2-methylcitrate dehydratase PrpD"/>
    <property type="match status" value="1"/>
</dbReference>
<dbReference type="InterPro" id="IPR005656">
    <property type="entry name" value="MmgE_PrpD"/>
</dbReference>
<gene>
    <name evidence="4" type="ORF">GQA70_20035</name>
</gene>
<accession>A0ABX7FFG7</accession>
<protein>
    <submittedName>
        <fullName evidence="4">MmgE/PrpD family protein</fullName>
    </submittedName>
</protein>